<organism evidence="1 2">
    <name type="scientific">Ktedonobacter robiniae</name>
    <dbReference type="NCBI Taxonomy" id="2778365"/>
    <lineage>
        <taxon>Bacteria</taxon>
        <taxon>Bacillati</taxon>
        <taxon>Chloroflexota</taxon>
        <taxon>Ktedonobacteria</taxon>
        <taxon>Ktedonobacterales</taxon>
        <taxon>Ktedonobacteraceae</taxon>
        <taxon>Ktedonobacter</taxon>
    </lineage>
</organism>
<accession>A0ABQ3UN32</accession>
<reference evidence="1 2" key="1">
    <citation type="journal article" date="2021" name="Int. J. Syst. Evol. Microbiol.">
        <title>Reticulibacter mediterranei gen. nov., sp. nov., within the new family Reticulibacteraceae fam. nov., and Ktedonospora formicarum gen. nov., sp. nov., Ktedonobacter robiniae sp. nov., Dictyobacter formicarum sp. nov. and Dictyobacter arantiisoli sp. nov., belonging to the class Ktedonobacteria.</title>
        <authorList>
            <person name="Yabe S."/>
            <person name="Zheng Y."/>
            <person name="Wang C.M."/>
            <person name="Sakai Y."/>
            <person name="Abe K."/>
            <person name="Yokota A."/>
            <person name="Donadio S."/>
            <person name="Cavaletti L."/>
            <person name="Monciardini P."/>
        </authorList>
    </citation>
    <scope>NUCLEOTIDE SEQUENCE [LARGE SCALE GENOMIC DNA]</scope>
    <source>
        <strain evidence="1 2">SOSP1-30</strain>
    </source>
</reference>
<keyword evidence="2" id="KW-1185">Reference proteome</keyword>
<protein>
    <submittedName>
        <fullName evidence="1">Uncharacterized protein</fullName>
    </submittedName>
</protein>
<name>A0ABQ3UN32_9CHLR</name>
<proteinExistence type="predicted"/>
<evidence type="ECO:0000313" key="2">
    <source>
        <dbReference type="Proteomes" id="UP000654345"/>
    </source>
</evidence>
<dbReference type="EMBL" id="BNJG01000001">
    <property type="protein sequence ID" value="GHO54144.1"/>
    <property type="molecule type" value="Genomic_DNA"/>
</dbReference>
<dbReference type="Proteomes" id="UP000654345">
    <property type="component" value="Unassembled WGS sequence"/>
</dbReference>
<sequence>MQEASAFYAFKQGDKPADEYICIYLARERDLIYNLLVMLYLRICEVKAWTIVAPAWYSWFRR</sequence>
<evidence type="ECO:0000313" key="1">
    <source>
        <dbReference type="EMBL" id="GHO54144.1"/>
    </source>
</evidence>
<gene>
    <name evidence="1" type="ORF">KSB_26190</name>
</gene>
<comment type="caution">
    <text evidence="1">The sequence shown here is derived from an EMBL/GenBank/DDBJ whole genome shotgun (WGS) entry which is preliminary data.</text>
</comment>